<evidence type="ECO:0000313" key="3">
    <source>
        <dbReference type="Proteomes" id="UP000053797"/>
    </source>
</evidence>
<dbReference type="SUPFAM" id="SSF55729">
    <property type="entry name" value="Acyl-CoA N-acyltransferases (Nat)"/>
    <property type="match status" value="1"/>
</dbReference>
<organism evidence="2 3">
    <name type="scientific">Exiguobacterium indicum</name>
    <dbReference type="NCBI Taxonomy" id="296995"/>
    <lineage>
        <taxon>Bacteria</taxon>
        <taxon>Bacillati</taxon>
        <taxon>Bacillota</taxon>
        <taxon>Bacilli</taxon>
        <taxon>Bacillales</taxon>
        <taxon>Bacillales Family XII. Incertae Sedis</taxon>
        <taxon>Exiguobacterium</taxon>
    </lineage>
</organism>
<comment type="caution">
    <text evidence="2">The sequence shown here is derived from an EMBL/GenBank/DDBJ whole genome shotgun (WGS) entry which is preliminary data.</text>
</comment>
<dbReference type="PANTHER" id="PTHR43415">
    <property type="entry name" value="SPERMIDINE N(1)-ACETYLTRANSFERASE"/>
    <property type="match status" value="1"/>
</dbReference>
<dbReference type="EMBL" id="LNQL01000002">
    <property type="protein sequence ID" value="KSU49264.1"/>
    <property type="molecule type" value="Genomic_DNA"/>
</dbReference>
<protein>
    <recommendedName>
        <fullName evidence="1">N-acetyltransferase domain-containing protein</fullName>
    </recommendedName>
</protein>
<dbReference type="AlphaFoldDB" id="A0A0V8GG68"/>
<dbReference type="Gene3D" id="3.40.630.30">
    <property type="match status" value="1"/>
</dbReference>
<dbReference type="PROSITE" id="PS51186">
    <property type="entry name" value="GNAT"/>
    <property type="match status" value="1"/>
</dbReference>
<name>A0A0V8GG68_9BACL</name>
<dbReference type="CDD" id="cd04301">
    <property type="entry name" value="NAT_SF"/>
    <property type="match status" value="1"/>
</dbReference>
<dbReference type="InterPro" id="IPR016181">
    <property type="entry name" value="Acyl_CoA_acyltransferase"/>
</dbReference>
<dbReference type="Proteomes" id="UP000053797">
    <property type="component" value="Unassembled WGS sequence"/>
</dbReference>
<gene>
    <name evidence="2" type="ORF">AS033_07810</name>
</gene>
<accession>A0A0V8GG68</accession>
<dbReference type="PANTHER" id="PTHR43415:SF5">
    <property type="entry name" value="ACETYLTRANSFERASE"/>
    <property type="match status" value="1"/>
</dbReference>
<dbReference type="InterPro" id="IPR000182">
    <property type="entry name" value="GNAT_dom"/>
</dbReference>
<feature type="domain" description="N-acetyltransferase" evidence="1">
    <location>
        <begin position="10"/>
        <end position="172"/>
    </location>
</feature>
<evidence type="ECO:0000313" key="2">
    <source>
        <dbReference type="EMBL" id="KSU49264.1"/>
    </source>
</evidence>
<dbReference type="OrthoDB" id="9795206at2"/>
<proteinExistence type="predicted"/>
<reference evidence="2 3" key="1">
    <citation type="journal article" date="2015" name="Int. J. Syst. Evol. Microbiol.">
        <title>Exiguobacterium enclense sp. nov., isolated from sediment.</title>
        <authorList>
            <person name="Dastager S.G."/>
            <person name="Mawlankar R."/>
            <person name="Sonalkar V.V."/>
            <person name="Thorat M.N."/>
            <person name="Mual P."/>
            <person name="Verma A."/>
            <person name="Krishnamurthi S."/>
            <person name="Tang S.K."/>
            <person name="Li W.J."/>
        </authorList>
    </citation>
    <scope>NUCLEOTIDE SEQUENCE [LARGE SCALE GENOMIC DNA]</scope>
    <source>
        <strain evidence="2 3">NIO-1109</strain>
    </source>
</reference>
<dbReference type="RefSeq" id="WP_058265128.1">
    <property type="nucleotide sequence ID" value="NZ_FMYN01000002.1"/>
</dbReference>
<sequence>MKKLLEGHHTRLTRFQSEDTEVMQRLLDDATFARHFSATPYRHLSKEKIEQMMATDAPETFRFAIRNFEDERMIGVVALEDILPTHGTAWLMIGIDPDCEGQGYATDALQTILEYAFLELNLYRIQLTVFEYNTRAVQLYERLGFVQEGRYRAFLRRDGERHDMLLYGLLEPEWRDRQ</sequence>
<dbReference type="Pfam" id="PF13302">
    <property type="entry name" value="Acetyltransf_3"/>
    <property type="match status" value="1"/>
</dbReference>
<dbReference type="GO" id="GO:0016747">
    <property type="term" value="F:acyltransferase activity, transferring groups other than amino-acyl groups"/>
    <property type="evidence" value="ECO:0007669"/>
    <property type="project" value="InterPro"/>
</dbReference>
<evidence type="ECO:0000259" key="1">
    <source>
        <dbReference type="PROSITE" id="PS51186"/>
    </source>
</evidence>